<dbReference type="EMBL" id="GQ252848">
    <property type="protein sequence ID" value="ADB85333.1"/>
    <property type="molecule type" value="Genomic_DNA"/>
</dbReference>
<evidence type="ECO:0000313" key="2">
    <source>
        <dbReference type="EMBL" id="ADB85333.1"/>
    </source>
</evidence>
<organism evidence="2">
    <name type="scientific">Phyllostachys edulis</name>
    <name type="common">Tortoise shell bamboo</name>
    <name type="synonym">Bambusa edulis</name>
    <dbReference type="NCBI Taxonomy" id="38705"/>
    <lineage>
        <taxon>Eukaryota</taxon>
        <taxon>Viridiplantae</taxon>
        <taxon>Streptophyta</taxon>
        <taxon>Embryophyta</taxon>
        <taxon>Tracheophyta</taxon>
        <taxon>Spermatophyta</taxon>
        <taxon>Magnoliopsida</taxon>
        <taxon>Liliopsida</taxon>
        <taxon>Poales</taxon>
        <taxon>Poaceae</taxon>
        <taxon>BOP clade</taxon>
        <taxon>Bambusoideae</taxon>
        <taxon>Arundinarodae</taxon>
        <taxon>Arundinarieae</taxon>
        <taxon>Arundinariinae</taxon>
        <taxon>Phyllostachys</taxon>
    </lineage>
</organism>
<evidence type="ECO:0000256" key="1">
    <source>
        <dbReference type="SAM" id="MobiDB-lite"/>
    </source>
</evidence>
<protein>
    <submittedName>
        <fullName evidence="2">Uncharacterized protein</fullName>
    </submittedName>
</protein>
<accession>D3IVJ3</accession>
<reference evidence="2" key="1">
    <citation type="journal article" date="2010" name="J. Integr. Plant Biol.">
        <title>Insights into the bamboo genome: syntenic relationships to rice and sorghum.</title>
        <authorList>
            <person name="Gui Y.J."/>
            <person name="Zhou Y."/>
            <person name="Wang Y."/>
            <person name="Wang S."/>
            <person name="Wang S.Y."/>
            <person name="Hu Y."/>
            <person name="Bo S.P."/>
            <person name="Chen H."/>
            <person name="Zhou C.P."/>
            <person name="Ma N.X."/>
            <person name="Zhang T.Z."/>
            <person name="Fan L.J."/>
        </authorList>
    </citation>
    <scope>NUCLEOTIDE SEQUENCE</scope>
    <source>
        <tissue evidence="2">Shoot</tissue>
    </source>
</reference>
<proteinExistence type="predicted"/>
<sequence>MATSVRWRRSSGNTLADATYHGEGCEWARSREGETLDTMLTKLAAARDRRLDGVEVLAATAAAYGDEDVPEAFRQNGDEQQVRDESTMMKMTATRTRCQRVRRNRRKFKTWPPVKNLQIPQGENERE</sequence>
<dbReference type="AlphaFoldDB" id="D3IVJ3"/>
<name>D3IVJ3_PHYED</name>
<feature type="region of interest" description="Disordered" evidence="1">
    <location>
        <begin position="104"/>
        <end position="127"/>
    </location>
</feature>